<protein>
    <submittedName>
        <fullName evidence="2">Uncharacterized protein</fullName>
    </submittedName>
</protein>
<reference evidence="2 3" key="1">
    <citation type="submission" date="2019-03" db="EMBL/GenBank/DDBJ databases">
        <title>Genomic Encyclopedia of Type Strains, Phase IV (KMG-IV): sequencing the most valuable type-strain genomes for metagenomic binning, comparative biology and taxonomic classification.</title>
        <authorList>
            <person name="Goeker M."/>
        </authorList>
    </citation>
    <scope>NUCLEOTIDE SEQUENCE [LARGE SCALE GENOMIC DNA]</scope>
    <source>
        <strain evidence="2 3">DSM 102940</strain>
    </source>
</reference>
<gene>
    <name evidence="2" type="ORF">EV214_103106</name>
</gene>
<organism evidence="2 3">
    <name type="scientific">Marinisporobacter balticus</name>
    <dbReference type="NCBI Taxonomy" id="2018667"/>
    <lineage>
        <taxon>Bacteria</taxon>
        <taxon>Bacillati</taxon>
        <taxon>Bacillota</taxon>
        <taxon>Clostridia</taxon>
        <taxon>Peptostreptococcales</taxon>
        <taxon>Thermotaleaceae</taxon>
        <taxon>Marinisporobacter</taxon>
    </lineage>
</organism>
<keyword evidence="1" id="KW-0175">Coiled coil</keyword>
<proteinExistence type="predicted"/>
<evidence type="ECO:0000313" key="2">
    <source>
        <dbReference type="EMBL" id="TCO79055.1"/>
    </source>
</evidence>
<evidence type="ECO:0000256" key="1">
    <source>
        <dbReference type="SAM" id="Coils"/>
    </source>
</evidence>
<dbReference type="EMBL" id="SLWV01000003">
    <property type="protein sequence ID" value="TCO79055.1"/>
    <property type="molecule type" value="Genomic_DNA"/>
</dbReference>
<feature type="coiled-coil region" evidence="1">
    <location>
        <begin position="384"/>
        <end position="432"/>
    </location>
</feature>
<dbReference type="Proteomes" id="UP000294919">
    <property type="component" value="Unassembled WGS sequence"/>
</dbReference>
<dbReference type="AlphaFoldDB" id="A0A4R2LIB1"/>
<dbReference type="RefSeq" id="WP_132242743.1">
    <property type="nucleotide sequence ID" value="NZ_SLWV01000003.1"/>
</dbReference>
<evidence type="ECO:0000313" key="3">
    <source>
        <dbReference type="Proteomes" id="UP000294919"/>
    </source>
</evidence>
<feature type="coiled-coil region" evidence="1">
    <location>
        <begin position="461"/>
        <end position="495"/>
    </location>
</feature>
<name>A0A4R2LIB1_9FIRM</name>
<sequence length="510" mass="60537">MSIKENTNIHLCTLDKILHFFSESHDGISYFSDTKNEKIKLCNGNILEFDVAIDTNGNIGVVILDSDGDFFYNYYDGQTWTTHLLYEIDLDFEEFKYINIKFSLHSPYILFCWHNLDAPNLWSIVAYYKEERCWKKQVLTKLYLKENIKPYILISNEHHELYFIYLNNNNIIYDLMIRNLSIPSYTWSTPILVSNCIFLKSFHLDAIVGLEDIIHICWIDKIKKNYCIKYISFDCKKHIPYTLSLILEINKPIIRHQLLYIKNSIICYTLTKENIFYSLKLGDHSTWNDPHKIDLLPTSIYLIKFVKSPNSSLLPYHANYILSENPSDIAPIFLHEIEYSFENEAIDFTPYTISKKNSLSSQKHSSTHQQDQSVNSFKKVNLELYNKNQELEMKNNLLKTLESNISFLKDEIKQLKKQNEQYLNMLHENSEKHKEYQKNMNIKEKHFQNILSNQKLSDQKNKELLNEVKTYKNQLEKMQSNIHNLHTKNILLEKQINKTKSIGLFRNFFH</sequence>
<keyword evidence="3" id="KW-1185">Reference proteome</keyword>
<comment type="caution">
    <text evidence="2">The sequence shown here is derived from an EMBL/GenBank/DDBJ whole genome shotgun (WGS) entry which is preliminary data.</text>
</comment>
<accession>A0A4R2LIB1</accession>
<dbReference type="OrthoDB" id="1949599at2"/>